<comment type="caution">
    <text evidence="2">The sequence shown here is derived from an EMBL/GenBank/DDBJ whole genome shotgun (WGS) entry which is preliminary data.</text>
</comment>
<evidence type="ECO:0000256" key="1">
    <source>
        <dbReference type="SAM" id="Phobius"/>
    </source>
</evidence>
<keyword evidence="3" id="KW-1185">Reference proteome</keyword>
<feature type="transmembrane region" description="Helical" evidence="1">
    <location>
        <begin position="48"/>
        <end position="70"/>
    </location>
</feature>
<evidence type="ECO:0000313" key="3">
    <source>
        <dbReference type="Proteomes" id="UP001198495"/>
    </source>
</evidence>
<protein>
    <submittedName>
        <fullName evidence="2">Uncharacterized protein</fullName>
    </submittedName>
</protein>
<evidence type="ECO:0000313" key="2">
    <source>
        <dbReference type="EMBL" id="MCC2217864.1"/>
    </source>
</evidence>
<dbReference type="EMBL" id="JAJEQT010000001">
    <property type="protein sequence ID" value="MCC2217864.1"/>
    <property type="molecule type" value="Genomic_DNA"/>
</dbReference>
<reference evidence="2 3" key="1">
    <citation type="submission" date="2021-10" db="EMBL/GenBank/DDBJ databases">
        <title>Anaerobic single-cell dispensing facilitates the cultivation of human gut bacteria.</title>
        <authorList>
            <person name="Afrizal A."/>
        </authorList>
    </citation>
    <scope>NUCLEOTIDE SEQUENCE [LARGE SCALE GENOMIC DNA]</scope>
    <source>
        <strain evidence="2 3">CLA-AA-H212</strain>
    </source>
</reference>
<sequence>MEEEKKTETYEQSIRRRPVLRVMAWVGLVVIFALIVLVIVTGVTGSKYFMPSLALMIIVPILIYVALWLGKVLQNHRKNRS</sequence>
<organism evidence="2 3">
    <name type="scientific">Coprococcus hominis</name>
    <name type="common">ex Arizal et al. 2022</name>
    <dbReference type="NCBI Taxonomy" id="2881262"/>
    <lineage>
        <taxon>Bacteria</taxon>
        <taxon>Bacillati</taxon>
        <taxon>Bacillota</taxon>
        <taxon>Clostridia</taxon>
        <taxon>Lachnospirales</taxon>
        <taxon>Lachnospiraceae</taxon>
        <taxon>Coprococcus</taxon>
    </lineage>
</organism>
<gene>
    <name evidence="2" type="ORF">LKD28_02275</name>
</gene>
<dbReference type="RefSeq" id="WP_021984289.1">
    <property type="nucleotide sequence ID" value="NZ_JAJEQT010000001.1"/>
</dbReference>
<keyword evidence="1" id="KW-0472">Membrane</keyword>
<accession>A0ABS8FLR7</accession>
<keyword evidence="1" id="KW-1133">Transmembrane helix</keyword>
<keyword evidence="1" id="KW-0812">Transmembrane</keyword>
<dbReference type="Proteomes" id="UP001198495">
    <property type="component" value="Unassembled WGS sequence"/>
</dbReference>
<name>A0ABS8FLR7_9FIRM</name>
<feature type="transmembrane region" description="Helical" evidence="1">
    <location>
        <begin position="20"/>
        <end position="42"/>
    </location>
</feature>
<proteinExistence type="predicted"/>